<evidence type="ECO:0000313" key="2">
    <source>
        <dbReference type="EMBL" id="MBB4021017.1"/>
    </source>
</evidence>
<dbReference type="PROSITE" id="PS00061">
    <property type="entry name" value="ADH_SHORT"/>
    <property type="match status" value="1"/>
</dbReference>
<dbReference type="RefSeq" id="WP_054537985.1">
    <property type="nucleotide sequence ID" value="NZ_JACIEQ010000001.1"/>
</dbReference>
<dbReference type="InterPro" id="IPR020904">
    <property type="entry name" value="Sc_DH/Rdtase_CS"/>
</dbReference>
<dbReference type="FunFam" id="3.40.50.720:FF:000084">
    <property type="entry name" value="Short-chain dehydrogenase reductase"/>
    <property type="match status" value="1"/>
</dbReference>
<organism evidence="2 3">
    <name type="scientific">Actibacterium naphthalenivorans</name>
    <dbReference type="NCBI Taxonomy" id="1614693"/>
    <lineage>
        <taxon>Bacteria</taxon>
        <taxon>Pseudomonadati</taxon>
        <taxon>Pseudomonadota</taxon>
        <taxon>Alphaproteobacteria</taxon>
        <taxon>Rhodobacterales</taxon>
        <taxon>Roseobacteraceae</taxon>
        <taxon>Actibacterium</taxon>
    </lineage>
</organism>
<dbReference type="InterPro" id="IPR036291">
    <property type="entry name" value="NAD(P)-bd_dom_sf"/>
</dbReference>
<dbReference type="SUPFAM" id="SSF51735">
    <property type="entry name" value="NAD(P)-binding Rossmann-fold domains"/>
    <property type="match status" value="1"/>
</dbReference>
<dbReference type="Gene3D" id="3.40.50.720">
    <property type="entry name" value="NAD(P)-binding Rossmann-like Domain"/>
    <property type="match status" value="1"/>
</dbReference>
<dbReference type="PRINTS" id="PR00080">
    <property type="entry name" value="SDRFAMILY"/>
</dbReference>
<dbReference type="Pfam" id="PF13561">
    <property type="entry name" value="adh_short_C2"/>
    <property type="match status" value="1"/>
</dbReference>
<dbReference type="GO" id="GO:0032787">
    <property type="term" value="P:monocarboxylic acid metabolic process"/>
    <property type="evidence" value="ECO:0007669"/>
    <property type="project" value="UniProtKB-ARBA"/>
</dbReference>
<gene>
    <name evidence="2" type="ORF">GGR17_000808</name>
</gene>
<evidence type="ECO:0000313" key="3">
    <source>
        <dbReference type="Proteomes" id="UP000585681"/>
    </source>
</evidence>
<sequence>MDIRFDGKTGIVTGGGSGIGAAIARELAASGATVIVADLNEAHAQEIADEIKASGGAALPVAVDAARPETVEAMIAFAVEQTGALHYLVNNAGIAGPADLVADYPLDGWHKVIDINLSGVFYGLRFGLPAIEAAGGGAVVNIASILGSVGFATAGAYVAAKHGVVGLTKNAAIEYAPKGIRVNAVGPAFIHTPMVDDTMSPEQLTALAGMHPAGRLGTPEEVAGLVAFLLSDRASFVTGSYHLVDGGYTAQ</sequence>
<dbReference type="InterPro" id="IPR050259">
    <property type="entry name" value="SDR"/>
</dbReference>
<dbReference type="CDD" id="cd05233">
    <property type="entry name" value="SDR_c"/>
    <property type="match status" value="1"/>
</dbReference>
<evidence type="ECO:0000256" key="1">
    <source>
        <dbReference type="ARBA" id="ARBA00006484"/>
    </source>
</evidence>
<dbReference type="EMBL" id="JACIEQ010000001">
    <property type="protein sequence ID" value="MBB4021017.1"/>
    <property type="molecule type" value="Genomic_DNA"/>
</dbReference>
<dbReference type="PANTHER" id="PTHR42879">
    <property type="entry name" value="3-OXOACYL-(ACYL-CARRIER-PROTEIN) REDUCTASE"/>
    <property type="match status" value="1"/>
</dbReference>
<comment type="similarity">
    <text evidence="1">Belongs to the short-chain dehydrogenases/reductases (SDR) family.</text>
</comment>
<reference evidence="2" key="1">
    <citation type="submission" date="2020-08" db="EMBL/GenBank/DDBJ databases">
        <title>Genomic Encyclopedia of Type Strains, Phase IV (KMG-IV): sequencing the most valuable type-strain genomes for metagenomic binning, comparative biology and taxonomic classification.</title>
        <authorList>
            <person name="Goeker M."/>
        </authorList>
    </citation>
    <scope>NUCLEOTIDE SEQUENCE [LARGE SCALE GENOMIC DNA]</scope>
    <source>
        <strain evidence="2">DSM 105040</strain>
    </source>
</reference>
<dbReference type="AlphaFoldDB" id="A0A840CFP7"/>
<accession>A0A840CFP7</accession>
<dbReference type="InterPro" id="IPR002347">
    <property type="entry name" value="SDR_fam"/>
</dbReference>
<name>A0A840CFP7_9RHOB</name>
<dbReference type="Proteomes" id="UP000585681">
    <property type="component" value="Unassembled WGS sequence"/>
</dbReference>
<dbReference type="PANTHER" id="PTHR42879:SF2">
    <property type="entry name" value="3-OXOACYL-[ACYL-CARRIER-PROTEIN] REDUCTASE FABG"/>
    <property type="match status" value="1"/>
</dbReference>
<dbReference type="NCBIfam" id="NF005559">
    <property type="entry name" value="PRK07231.1"/>
    <property type="match status" value="1"/>
</dbReference>
<protein>
    <submittedName>
        <fullName evidence="2">NAD(P)-dependent dehydrogenase (Short-subunit alcohol dehydrogenase family)</fullName>
    </submittedName>
</protein>
<comment type="caution">
    <text evidence="2">The sequence shown here is derived from an EMBL/GenBank/DDBJ whole genome shotgun (WGS) entry which is preliminary data.</text>
</comment>
<keyword evidence="3" id="KW-1185">Reference proteome</keyword>
<proteinExistence type="inferred from homology"/>
<dbReference type="PRINTS" id="PR00081">
    <property type="entry name" value="GDHRDH"/>
</dbReference>